<feature type="transmembrane region" description="Helical" evidence="1">
    <location>
        <begin position="204"/>
        <end position="225"/>
    </location>
</feature>
<dbReference type="PANTHER" id="PTHR23028:SF53">
    <property type="entry name" value="ACYL_TRANSF_3 DOMAIN-CONTAINING PROTEIN"/>
    <property type="match status" value="1"/>
</dbReference>
<evidence type="ECO:0000313" key="3">
    <source>
        <dbReference type="EMBL" id="MEB5476273.1"/>
    </source>
</evidence>
<feature type="transmembrane region" description="Helical" evidence="1">
    <location>
        <begin position="321"/>
        <end position="342"/>
    </location>
</feature>
<reference evidence="3 4" key="1">
    <citation type="submission" date="2019-08" db="EMBL/GenBank/DDBJ databases">
        <title>Five species of Acinetobacter isolated from floral nectar and animal pollinators.</title>
        <authorList>
            <person name="Hendry T.A."/>
        </authorList>
    </citation>
    <scope>NUCLEOTIDE SEQUENCE [LARGE SCALE GENOMIC DNA]</scope>
    <source>
        <strain evidence="3 4">MD18.27</strain>
    </source>
</reference>
<evidence type="ECO:0000259" key="2">
    <source>
        <dbReference type="Pfam" id="PF01757"/>
    </source>
</evidence>
<dbReference type="GO" id="GO:0016746">
    <property type="term" value="F:acyltransferase activity"/>
    <property type="evidence" value="ECO:0007669"/>
    <property type="project" value="UniProtKB-KW"/>
</dbReference>
<accession>A0ABU6DS58</accession>
<sequence length="360" mass="42545">MKKNHIYFIDVLRGISIFLVLLHHFNIPYKIHLEGLDWINIICRNGNYGVTIFFVISGFLITQTSIKRYSSLLNINIKDFYIRRIARILPCLTLLIFLVSILVFLKIPVFINHTPNGVSVSYAETVLAALTFSMNILIIHYGWVNYVLGVLWSLSVEEVFYIAFPIIFTFFISSIKSIYPIFVFIILYAIYFRSQFYMDKNEAYLYHYFSSFDAIVIGCMLGLLYNNKKYVRYLYQLRYMTIIVLIFLYCYKPIHDVSTWSMTVFALLIAILIYSYQDKYKNKIMFKPLIYMGQKSYEIYLFHLIVLGFIKLIFTPSATSYFEKILLCGVYLIISVILGNFIEKYYSNPLNQKIRKRFLI</sequence>
<dbReference type="Pfam" id="PF01757">
    <property type="entry name" value="Acyl_transf_3"/>
    <property type="match status" value="1"/>
</dbReference>
<organism evidence="3 4">
    <name type="scientific">Acinetobacter pollinis</name>
    <dbReference type="NCBI Taxonomy" id="2605270"/>
    <lineage>
        <taxon>Bacteria</taxon>
        <taxon>Pseudomonadati</taxon>
        <taxon>Pseudomonadota</taxon>
        <taxon>Gammaproteobacteria</taxon>
        <taxon>Moraxellales</taxon>
        <taxon>Moraxellaceae</taxon>
        <taxon>Acinetobacter</taxon>
    </lineage>
</organism>
<feature type="transmembrane region" description="Helical" evidence="1">
    <location>
        <begin position="7"/>
        <end position="27"/>
    </location>
</feature>
<feature type="transmembrane region" description="Helical" evidence="1">
    <location>
        <begin position="159"/>
        <end position="192"/>
    </location>
</feature>
<evidence type="ECO:0000256" key="1">
    <source>
        <dbReference type="SAM" id="Phobius"/>
    </source>
</evidence>
<name>A0ABU6DS58_9GAMM</name>
<dbReference type="InterPro" id="IPR002656">
    <property type="entry name" value="Acyl_transf_3_dom"/>
</dbReference>
<feature type="transmembrane region" description="Helical" evidence="1">
    <location>
        <begin position="87"/>
        <end position="107"/>
    </location>
</feature>
<feature type="transmembrane region" description="Helical" evidence="1">
    <location>
        <begin position="127"/>
        <end position="152"/>
    </location>
</feature>
<keyword evidence="1" id="KW-0472">Membrane</keyword>
<comment type="caution">
    <text evidence="3">The sequence shown here is derived from an EMBL/GenBank/DDBJ whole genome shotgun (WGS) entry which is preliminary data.</text>
</comment>
<dbReference type="RefSeq" id="WP_325774823.1">
    <property type="nucleotide sequence ID" value="NZ_VTDN01000003.1"/>
</dbReference>
<evidence type="ECO:0000313" key="4">
    <source>
        <dbReference type="Proteomes" id="UP001339883"/>
    </source>
</evidence>
<keyword evidence="1" id="KW-1133">Transmembrane helix</keyword>
<dbReference type="EMBL" id="VTDN01000003">
    <property type="protein sequence ID" value="MEB5476273.1"/>
    <property type="molecule type" value="Genomic_DNA"/>
</dbReference>
<keyword evidence="4" id="KW-1185">Reference proteome</keyword>
<dbReference type="InterPro" id="IPR050879">
    <property type="entry name" value="Acyltransferase_3"/>
</dbReference>
<keyword evidence="1" id="KW-0812">Transmembrane</keyword>
<proteinExistence type="predicted"/>
<keyword evidence="3" id="KW-0012">Acyltransferase</keyword>
<protein>
    <submittedName>
        <fullName evidence="3">Acyltransferase</fullName>
    </submittedName>
</protein>
<gene>
    <name evidence="3" type="ORF">I2F25_04265</name>
</gene>
<dbReference type="Proteomes" id="UP001339883">
    <property type="component" value="Unassembled WGS sequence"/>
</dbReference>
<feature type="transmembrane region" description="Helical" evidence="1">
    <location>
        <begin position="297"/>
        <end position="315"/>
    </location>
</feature>
<feature type="transmembrane region" description="Helical" evidence="1">
    <location>
        <begin position="260"/>
        <end position="276"/>
    </location>
</feature>
<keyword evidence="3" id="KW-0808">Transferase</keyword>
<feature type="domain" description="Acyltransferase 3" evidence="2">
    <location>
        <begin position="6"/>
        <end position="338"/>
    </location>
</feature>
<feature type="transmembrane region" description="Helical" evidence="1">
    <location>
        <begin position="47"/>
        <end position="66"/>
    </location>
</feature>
<feature type="transmembrane region" description="Helical" evidence="1">
    <location>
        <begin position="237"/>
        <end position="254"/>
    </location>
</feature>
<dbReference type="PANTHER" id="PTHR23028">
    <property type="entry name" value="ACETYLTRANSFERASE"/>
    <property type="match status" value="1"/>
</dbReference>